<comment type="caution">
    <text evidence="1">The sequence shown here is derived from an EMBL/GenBank/DDBJ whole genome shotgun (WGS) entry which is preliminary data.</text>
</comment>
<dbReference type="EMBL" id="VSSR01000042">
    <property type="protein sequence ID" value="TYL80152.1"/>
    <property type="molecule type" value="Genomic_DNA"/>
</dbReference>
<dbReference type="OrthoDB" id="8240049at2"/>
<evidence type="ECO:0000313" key="1">
    <source>
        <dbReference type="EMBL" id="TYL80152.1"/>
    </source>
</evidence>
<dbReference type="RefSeq" id="WP_148753535.1">
    <property type="nucleotide sequence ID" value="NZ_VSSR01000042.1"/>
</dbReference>
<dbReference type="AlphaFoldDB" id="A0A5S4WFE5"/>
<name>A0A5S4WFE5_9BRAD</name>
<proteinExistence type="predicted"/>
<dbReference type="Proteomes" id="UP000324853">
    <property type="component" value="Unassembled WGS sequence"/>
</dbReference>
<keyword evidence="2" id="KW-1185">Reference proteome</keyword>
<gene>
    <name evidence="1" type="ORF">FXB38_24605</name>
</gene>
<evidence type="ECO:0000313" key="2">
    <source>
        <dbReference type="Proteomes" id="UP000324853"/>
    </source>
</evidence>
<reference evidence="1 2" key="1">
    <citation type="submission" date="2019-08" db="EMBL/GenBank/DDBJ databases">
        <title>Bradyrhizobium hipponensis sp. nov., a rhizobium isolated from a Lupinus angustifolius root nodule in Tunisia.</title>
        <authorList>
            <person name="Off K."/>
            <person name="Rejili M."/>
            <person name="Mars M."/>
            <person name="Brachmann A."/>
            <person name="Marin M."/>
        </authorList>
    </citation>
    <scope>NUCLEOTIDE SEQUENCE [LARGE SCALE GENOMIC DNA]</scope>
    <source>
        <strain evidence="1 2">CTAW11</strain>
    </source>
</reference>
<accession>A0A5S4WFE5</accession>
<organism evidence="1 2">
    <name type="scientific">Bradyrhizobium cytisi</name>
    <dbReference type="NCBI Taxonomy" id="515489"/>
    <lineage>
        <taxon>Bacteria</taxon>
        <taxon>Pseudomonadati</taxon>
        <taxon>Pseudomonadota</taxon>
        <taxon>Alphaproteobacteria</taxon>
        <taxon>Hyphomicrobiales</taxon>
        <taxon>Nitrobacteraceae</taxon>
        <taxon>Bradyrhizobium</taxon>
    </lineage>
</organism>
<sequence>MPRQPAQDISKADISESDFKYQLKLHSLAYLPNIRRFLDLMHPKAGRHILPVMDATGRRMMRNASIHSCLAARSAYEAELALKARAEQNKADLAERLAPAAIAPCRADLDGPAAVNQLADDFVLQTTRSDGVVYVDLIRMGWTGAQLKQHTDAARIVAQRRQEKQMAEVVA</sequence>
<protein>
    <submittedName>
        <fullName evidence="1">Phospholipase</fullName>
    </submittedName>
</protein>